<dbReference type="PANTHER" id="PTHR45622">
    <property type="entry name" value="UBIQUITIN-PROTEIN LIGASE E3A-RELATED"/>
    <property type="match status" value="1"/>
</dbReference>
<dbReference type="InterPro" id="IPR035983">
    <property type="entry name" value="Hect_E3_ubiquitin_ligase"/>
</dbReference>
<organism evidence="7 8">
    <name type="scientific">Geodia barretti</name>
    <name type="common">Barrett's horny sponge</name>
    <dbReference type="NCBI Taxonomy" id="519541"/>
    <lineage>
        <taxon>Eukaryota</taxon>
        <taxon>Metazoa</taxon>
        <taxon>Porifera</taxon>
        <taxon>Demospongiae</taxon>
        <taxon>Heteroscleromorpha</taxon>
        <taxon>Tetractinellida</taxon>
        <taxon>Astrophorina</taxon>
        <taxon>Geodiidae</taxon>
        <taxon>Geodia</taxon>
    </lineage>
</organism>
<dbReference type="EMBL" id="CASHTH010000633">
    <property type="protein sequence ID" value="CAI8005753.1"/>
    <property type="molecule type" value="Genomic_DNA"/>
</dbReference>
<dbReference type="InterPro" id="IPR000408">
    <property type="entry name" value="Reg_chr_condens"/>
</dbReference>
<dbReference type="GO" id="GO:0005737">
    <property type="term" value="C:cytoplasm"/>
    <property type="evidence" value="ECO:0007669"/>
    <property type="project" value="TreeGrafter"/>
</dbReference>
<feature type="repeat" description="RCC1" evidence="5">
    <location>
        <begin position="61"/>
        <end position="112"/>
    </location>
</feature>
<evidence type="ECO:0000313" key="8">
    <source>
        <dbReference type="Proteomes" id="UP001174909"/>
    </source>
</evidence>
<protein>
    <submittedName>
        <fullName evidence="7">Probable E3 ubiquitin-protein ligase HERC4</fullName>
    </submittedName>
</protein>
<dbReference type="Gene3D" id="2.130.10.30">
    <property type="entry name" value="Regulator of chromosome condensation 1/beta-lactamase-inhibitor protein II"/>
    <property type="match status" value="2"/>
</dbReference>
<comment type="caution">
    <text evidence="4">Lacks conserved residue(s) required for the propagation of feature annotation.</text>
</comment>
<dbReference type="PANTHER" id="PTHR45622:SF76">
    <property type="entry name" value="HECT AND RLD DOMAIN CONTAINING E3 UBIQUITIN LIGASE 4, ISOFORM C"/>
    <property type="match status" value="1"/>
</dbReference>
<dbReference type="CDD" id="cd00078">
    <property type="entry name" value="HECTc"/>
    <property type="match status" value="1"/>
</dbReference>
<evidence type="ECO:0000259" key="6">
    <source>
        <dbReference type="PROSITE" id="PS50237"/>
    </source>
</evidence>
<dbReference type="FunFam" id="3.30.2160.10:FF:000004">
    <property type="entry name" value="probable E3 ubiquitin-protein ligase HERC4 isoform X1"/>
    <property type="match status" value="1"/>
</dbReference>
<feature type="repeat" description="RCC1" evidence="5">
    <location>
        <begin position="271"/>
        <end position="322"/>
    </location>
</feature>
<dbReference type="Gene3D" id="3.90.1750.10">
    <property type="entry name" value="Hect, E3 ligase catalytic domains"/>
    <property type="match status" value="1"/>
</dbReference>
<dbReference type="Pfam" id="PF25390">
    <property type="entry name" value="WD40_RLD"/>
    <property type="match status" value="1"/>
</dbReference>
<dbReference type="SUPFAM" id="SSF56204">
    <property type="entry name" value="Hect, E3 ligase catalytic domain"/>
    <property type="match status" value="1"/>
</dbReference>
<evidence type="ECO:0000256" key="5">
    <source>
        <dbReference type="PROSITE-ProRule" id="PRU00235"/>
    </source>
</evidence>
<comment type="caution">
    <text evidence="7">The sequence shown here is derived from an EMBL/GenBank/DDBJ whole genome shotgun (WGS) entry which is preliminary data.</text>
</comment>
<dbReference type="Proteomes" id="UP001174909">
    <property type="component" value="Unassembled WGS sequence"/>
</dbReference>
<dbReference type="Gene3D" id="3.30.2410.10">
    <property type="entry name" value="Hect, E3 ligase catalytic domain"/>
    <property type="match status" value="1"/>
</dbReference>
<keyword evidence="3 4" id="KW-0833">Ubl conjugation pathway</keyword>
<dbReference type="PROSITE" id="PS00626">
    <property type="entry name" value="RCC1_2"/>
    <property type="match status" value="3"/>
</dbReference>
<dbReference type="PROSITE" id="PS50012">
    <property type="entry name" value="RCC1_3"/>
    <property type="match status" value="7"/>
</dbReference>
<dbReference type="PROSITE" id="PS50237">
    <property type="entry name" value="HECT"/>
    <property type="match status" value="1"/>
</dbReference>
<evidence type="ECO:0000256" key="4">
    <source>
        <dbReference type="PROSITE-ProRule" id="PRU00104"/>
    </source>
</evidence>
<feature type="repeat" description="RCC1" evidence="5">
    <location>
        <begin position="5"/>
        <end position="60"/>
    </location>
</feature>
<dbReference type="Gene3D" id="3.30.2160.10">
    <property type="entry name" value="Hect, E3 ligase catalytic domain"/>
    <property type="match status" value="1"/>
</dbReference>
<sequence length="1065" mass="117570">MEASVVVVGWGQTSDGQLGLGGIEETTINEPRSLKSLQSAGVRVRQIACGQAHTLLLTDSGEVWSCGRNEKGQCGQDTSSTRPARIDSLSIPGVSVTHVACGHAHSLALTAGGQVYSWGSNEHGQLGVASSIAHLGLPQLVESLTKMRVLQVACGGHHTLALTNGGRLFSWGSNAYGQLGLRASVHTLSSPQEVLALLGLPILHVAAGEAHSMVVSISGTVFGWGRNTFGQLGVGHDRDTGEPTELAALRTQRVTYISCGEKHTAALTEDGGLFTFGSSGFGQLGHNGTHSTTYPTKVFELMGSTVTQVACGRCHTLALVQSSGKVYSFGLGTCGQLGAGSLGNMATPTLVRGQWLSSEALTRPVVDGEERGGMVAREVFAGGDQSFASLAVRGEHGVSVISDHRRKQSGCILPSLNHDVLKEVLDEALITKDYTRASSFLRMFFSHSSLLNGSFLSREHHMLHTKRSGVDVDEALRCMSLLRRRLDQSGPSSKINLLTTLQSCLGAMLEGVVQSKRRASPECVRLFLTLPSFILQPLHPSLYAMFAKALTDLPAEWRTLLGQWLFDSPLPYIELWLDSAKQSLTQYLLSRKTEASQNKNPIDCQISQFQKSPHSNQIQSPNEVLHILRLLKCMHEWNTRHGEVLAHSQFYVPAVNEVVNLVDDFFKWINPKEHVVVFCRYPFILDSRAKAELLKVESRVQMQIAVNSAHSEMMRQIFTQRMVGDFSPLAYKLVVHRSNLVHDTLNSLVSTDPANYKKPLRVEFVGEEGMDAGGVQKEFFLLLLKDILNPHFGMFTEDDESSFIWFNDEPLSYGSLNYFKLVGIVCGLAIYNSVIIDLPFPAALYKKLLKKPTDLTDLKQLHPSVGSNLESLLTYEGTDFEDTFSLTFELTRRSFGEVITIPLIPGGTSVSVTRDNRTEYVRAYVKHVLDESVKEPFLAFDEGFKRVCDGKVLSMLHPLELMSLVVGQQAIDWSHLEKYMDYRNGYHKDHPVIKMFWTVFNDLPVEAKRKFLVFWTGSNRIPVAGVESMKMMIQRMDGGRTAKDSQWPTRVSTSWISLRTLLKNS</sequence>
<proteinExistence type="predicted"/>
<dbReference type="PRINTS" id="PR00633">
    <property type="entry name" value="RCCNDNSATION"/>
</dbReference>
<keyword evidence="1" id="KW-0808">Transferase</keyword>
<dbReference type="GO" id="GO:0016567">
    <property type="term" value="P:protein ubiquitination"/>
    <property type="evidence" value="ECO:0007669"/>
    <property type="project" value="TreeGrafter"/>
</dbReference>
<keyword evidence="2" id="KW-0677">Repeat</keyword>
<dbReference type="InterPro" id="IPR051709">
    <property type="entry name" value="Ub-ligase/GTPase-reg"/>
</dbReference>
<dbReference type="AlphaFoldDB" id="A0AA35W2J4"/>
<feature type="domain" description="HECT" evidence="6">
    <location>
        <begin position="752"/>
        <end position="1049"/>
    </location>
</feature>
<evidence type="ECO:0000313" key="7">
    <source>
        <dbReference type="EMBL" id="CAI8005753.1"/>
    </source>
</evidence>
<reference evidence="7" key="1">
    <citation type="submission" date="2023-03" db="EMBL/GenBank/DDBJ databases">
        <authorList>
            <person name="Steffen K."/>
            <person name="Cardenas P."/>
        </authorList>
    </citation>
    <scope>NUCLEOTIDE SEQUENCE</scope>
</reference>
<keyword evidence="8" id="KW-1185">Reference proteome</keyword>
<evidence type="ECO:0000256" key="1">
    <source>
        <dbReference type="ARBA" id="ARBA00022679"/>
    </source>
</evidence>
<dbReference type="InterPro" id="IPR000569">
    <property type="entry name" value="HECT_dom"/>
</dbReference>
<dbReference type="InterPro" id="IPR009091">
    <property type="entry name" value="RCC1/BLIP-II"/>
</dbReference>
<dbReference type="Pfam" id="PF00632">
    <property type="entry name" value="HECT"/>
    <property type="match status" value="1"/>
</dbReference>
<dbReference type="InterPro" id="IPR058923">
    <property type="entry name" value="RCC1-like_dom"/>
</dbReference>
<feature type="repeat" description="RCC1" evidence="5">
    <location>
        <begin position="166"/>
        <end position="218"/>
    </location>
</feature>
<dbReference type="SMART" id="SM00119">
    <property type="entry name" value="HECTc"/>
    <property type="match status" value="1"/>
</dbReference>
<feature type="repeat" description="RCC1" evidence="5">
    <location>
        <begin position="113"/>
        <end position="165"/>
    </location>
</feature>
<evidence type="ECO:0000256" key="3">
    <source>
        <dbReference type="ARBA" id="ARBA00022786"/>
    </source>
</evidence>
<feature type="repeat" description="RCC1" evidence="5">
    <location>
        <begin position="324"/>
        <end position="378"/>
    </location>
</feature>
<name>A0AA35W2J4_GEOBA</name>
<dbReference type="SUPFAM" id="SSF50985">
    <property type="entry name" value="RCC1/BLIP-II"/>
    <property type="match status" value="1"/>
</dbReference>
<gene>
    <name evidence="7" type="ORF">GBAR_LOCUS4384</name>
</gene>
<dbReference type="GO" id="GO:0061630">
    <property type="term" value="F:ubiquitin protein ligase activity"/>
    <property type="evidence" value="ECO:0007669"/>
    <property type="project" value="TreeGrafter"/>
</dbReference>
<evidence type="ECO:0000256" key="2">
    <source>
        <dbReference type="ARBA" id="ARBA00022737"/>
    </source>
</evidence>
<feature type="repeat" description="RCC1" evidence="5">
    <location>
        <begin position="219"/>
        <end position="270"/>
    </location>
</feature>
<accession>A0AA35W2J4</accession>
<dbReference type="GO" id="GO:0006511">
    <property type="term" value="P:ubiquitin-dependent protein catabolic process"/>
    <property type="evidence" value="ECO:0007669"/>
    <property type="project" value="TreeGrafter"/>
</dbReference>